<keyword evidence="1" id="KW-0812">Transmembrane</keyword>
<keyword evidence="1" id="KW-0472">Membrane</keyword>
<feature type="transmembrane region" description="Helical" evidence="1">
    <location>
        <begin position="9"/>
        <end position="27"/>
    </location>
</feature>
<dbReference type="Proteomes" id="UP001549320">
    <property type="component" value="Unassembled WGS sequence"/>
</dbReference>
<evidence type="ECO:0000313" key="2">
    <source>
        <dbReference type="EMBL" id="MET4575810.1"/>
    </source>
</evidence>
<feature type="transmembrane region" description="Helical" evidence="1">
    <location>
        <begin position="110"/>
        <end position="133"/>
    </location>
</feature>
<reference evidence="2 3" key="1">
    <citation type="submission" date="2024-06" db="EMBL/GenBank/DDBJ databases">
        <title>Sorghum-associated microbial communities from plants grown in Nebraska, USA.</title>
        <authorList>
            <person name="Schachtman D."/>
        </authorList>
    </citation>
    <scope>NUCLEOTIDE SEQUENCE [LARGE SCALE GENOMIC DNA]</scope>
    <source>
        <strain evidence="2 3">2709</strain>
    </source>
</reference>
<dbReference type="RefSeq" id="WP_354441509.1">
    <property type="nucleotide sequence ID" value="NZ_JBEPSH010000002.1"/>
</dbReference>
<name>A0ABV2Q461_9BURK</name>
<dbReference type="InterPro" id="IPR049823">
    <property type="entry name" value="XrtH_assoc"/>
</dbReference>
<gene>
    <name evidence="2" type="ORF">ABIE13_000910</name>
</gene>
<sequence length="209" mass="23596">MRATLIGRFLLLAILGLMVLLPLWYWASPWLATPPIWLAGTVMKLLFPWAESFDQKGVMAVLHTLVQVRMKGPQGDVLGELTPEVSYPTYGYGLVLLWAMLIASHPPRWWLKGLIGSLVLIPLQAFCICFQWLRDVVIYSGPSGAAYLNYPSWVNEVVVYGYQFGFLMLSPVAPIVLWLLFDKRFVAALWLEAALSDKPEPARQTARMD</sequence>
<proteinExistence type="predicted"/>
<evidence type="ECO:0000313" key="3">
    <source>
        <dbReference type="Proteomes" id="UP001549320"/>
    </source>
</evidence>
<organism evidence="2 3">
    <name type="scientific">Ottowia thiooxydans</name>
    <dbReference type="NCBI Taxonomy" id="219182"/>
    <lineage>
        <taxon>Bacteria</taxon>
        <taxon>Pseudomonadati</taxon>
        <taxon>Pseudomonadota</taxon>
        <taxon>Betaproteobacteria</taxon>
        <taxon>Burkholderiales</taxon>
        <taxon>Comamonadaceae</taxon>
        <taxon>Ottowia</taxon>
    </lineage>
</organism>
<dbReference type="EMBL" id="JBEPSH010000002">
    <property type="protein sequence ID" value="MET4575810.1"/>
    <property type="molecule type" value="Genomic_DNA"/>
</dbReference>
<comment type="caution">
    <text evidence="2">The sequence shown here is derived from an EMBL/GenBank/DDBJ whole genome shotgun (WGS) entry which is preliminary data.</text>
</comment>
<feature type="transmembrane region" description="Helical" evidence="1">
    <location>
        <begin position="160"/>
        <end position="181"/>
    </location>
</feature>
<keyword evidence="1" id="KW-1133">Transmembrane helix</keyword>
<evidence type="ECO:0000256" key="1">
    <source>
        <dbReference type="SAM" id="Phobius"/>
    </source>
</evidence>
<dbReference type="NCBIfam" id="NF041730">
    <property type="entry name" value="XrtH_assoc"/>
    <property type="match status" value="1"/>
</dbReference>
<keyword evidence="3" id="KW-1185">Reference proteome</keyword>
<feature type="transmembrane region" description="Helical" evidence="1">
    <location>
        <begin position="85"/>
        <end position="103"/>
    </location>
</feature>
<accession>A0ABV2Q461</accession>
<protein>
    <submittedName>
        <fullName evidence="2">Uncharacterized protein</fullName>
    </submittedName>
</protein>